<evidence type="ECO:0000256" key="5">
    <source>
        <dbReference type="ARBA" id="ARBA00023136"/>
    </source>
</evidence>
<dbReference type="STRING" id="1094715.GCA_000236165_01611"/>
<gene>
    <name evidence="8" type="ORF">NCTC11370_00810</name>
</gene>
<organism evidence="8 9">
    <name type="scientific">Fluoribacter dumoffii</name>
    <dbReference type="NCBI Taxonomy" id="463"/>
    <lineage>
        <taxon>Bacteria</taxon>
        <taxon>Pseudomonadati</taxon>
        <taxon>Pseudomonadota</taxon>
        <taxon>Gammaproteobacteria</taxon>
        <taxon>Legionellales</taxon>
        <taxon>Legionellaceae</taxon>
        <taxon>Fluoribacter</taxon>
    </lineage>
</organism>
<evidence type="ECO:0000256" key="6">
    <source>
        <dbReference type="SAM" id="Phobius"/>
    </source>
</evidence>
<evidence type="ECO:0000256" key="3">
    <source>
        <dbReference type="ARBA" id="ARBA00022692"/>
    </source>
</evidence>
<dbReference type="PANTHER" id="PTHR38459:SF1">
    <property type="entry name" value="PROPHAGE BACTOPRENOL-LINKED GLUCOSE TRANSLOCASE HOMOLOG"/>
    <property type="match status" value="1"/>
</dbReference>
<evidence type="ECO:0000256" key="2">
    <source>
        <dbReference type="ARBA" id="ARBA00009399"/>
    </source>
</evidence>
<dbReference type="InterPro" id="IPR007267">
    <property type="entry name" value="GtrA_DPMS_TM"/>
</dbReference>
<dbReference type="GeneID" id="93292573"/>
<evidence type="ECO:0000256" key="1">
    <source>
        <dbReference type="ARBA" id="ARBA00004141"/>
    </source>
</evidence>
<feature type="transmembrane region" description="Helical" evidence="6">
    <location>
        <begin position="12"/>
        <end position="31"/>
    </location>
</feature>
<dbReference type="EMBL" id="UGGT01000001">
    <property type="protein sequence ID" value="STO20751.1"/>
    <property type="molecule type" value="Genomic_DNA"/>
</dbReference>
<feature type="transmembrane region" description="Helical" evidence="6">
    <location>
        <begin position="72"/>
        <end position="98"/>
    </location>
</feature>
<proteinExistence type="inferred from homology"/>
<feature type="domain" description="GtrA/DPMS transmembrane" evidence="7">
    <location>
        <begin position="13"/>
        <end position="132"/>
    </location>
</feature>
<dbReference type="InterPro" id="IPR051401">
    <property type="entry name" value="GtrA_CellWall_Glycosyl"/>
</dbReference>
<keyword evidence="4 6" id="KW-1133">Transmembrane helix</keyword>
<dbReference type="Proteomes" id="UP000254554">
    <property type="component" value="Unassembled WGS sequence"/>
</dbReference>
<dbReference type="Pfam" id="PF04138">
    <property type="entry name" value="GtrA_DPMS_TM"/>
    <property type="match status" value="1"/>
</dbReference>
<dbReference type="GO" id="GO:0005886">
    <property type="term" value="C:plasma membrane"/>
    <property type="evidence" value="ECO:0007669"/>
    <property type="project" value="TreeGrafter"/>
</dbReference>
<reference evidence="8 9" key="1">
    <citation type="submission" date="2018-06" db="EMBL/GenBank/DDBJ databases">
        <authorList>
            <consortium name="Pathogen Informatics"/>
            <person name="Doyle S."/>
        </authorList>
    </citation>
    <scope>NUCLEOTIDE SEQUENCE [LARGE SCALE GENOMIC DNA]</scope>
    <source>
        <strain evidence="8 9">NCTC11370</strain>
    </source>
</reference>
<evidence type="ECO:0000259" key="7">
    <source>
        <dbReference type="Pfam" id="PF04138"/>
    </source>
</evidence>
<evidence type="ECO:0000313" key="8">
    <source>
        <dbReference type="EMBL" id="STO20751.1"/>
    </source>
</evidence>
<feature type="transmembrane region" description="Helical" evidence="6">
    <location>
        <begin position="110"/>
        <end position="130"/>
    </location>
</feature>
<sequence>MIQHFKSKQFIAFLIAGFISFTVNFCSRILYNESFSFSTSIFLAYITGMITAFILGKLFVFKQSGQTLVQSLIFFILVNCIGMLQTWLVSLLLVFYVLPALDIHQFSREIGHVMGLIFPVFTSYLGHKFWTFRENS</sequence>
<dbReference type="AlphaFoldDB" id="A0A377G8C0"/>
<keyword evidence="5 6" id="KW-0472">Membrane</keyword>
<evidence type="ECO:0000313" key="9">
    <source>
        <dbReference type="Proteomes" id="UP000254554"/>
    </source>
</evidence>
<dbReference type="OrthoDB" id="7060875at2"/>
<dbReference type="GO" id="GO:0000271">
    <property type="term" value="P:polysaccharide biosynthetic process"/>
    <property type="evidence" value="ECO:0007669"/>
    <property type="project" value="InterPro"/>
</dbReference>
<feature type="transmembrane region" description="Helical" evidence="6">
    <location>
        <begin position="37"/>
        <end position="60"/>
    </location>
</feature>
<name>A0A377G8C0_9GAMM</name>
<keyword evidence="3 6" id="KW-0812">Transmembrane</keyword>
<dbReference type="RefSeq" id="WP_010653048.1">
    <property type="nucleotide sequence ID" value="NZ_JAPHOO010000001.1"/>
</dbReference>
<accession>A0A377G8C0</accession>
<comment type="subcellular location">
    <subcellularLocation>
        <location evidence="1">Membrane</location>
        <topology evidence="1">Multi-pass membrane protein</topology>
    </subcellularLocation>
</comment>
<dbReference type="PANTHER" id="PTHR38459">
    <property type="entry name" value="PROPHAGE BACTOPRENOL-LINKED GLUCOSE TRANSLOCASE HOMOLOG"/>
    <property type="match status" value="1"/>
</dbReference>
<protein>
    <submittedName>
        <fullName evidence="8">GtrA-like protein</fullName>
    </submittedName>
</protein>
<comment type="similarity">
    <text evidence="2">Belongs to the GtrA family.</text>
</comment>
<evidence type="ECO:0000256" key="4">
    <source>
        <dbReference type="ARBA" id="ARBA00022989"/>
    </source>
</evidence>
<keyword evidence="9" id="KW-1185">Reference proteome</keyword>